<evidence type="ECO:0000259" key="10">
    <source>
        <dbReference type="PROSITE" id="PS50042"/>
    </source>
</evidence>
<dbReference type="PROSITE" id="PS50042">
    <property type="entry name" value="CNMP_BINDING_3"/>
    <property type="match status" value="2"/>
</dbReference>
<dbReference type="InterPro" id="IPR050503">
    <property type="entry name" value="cAMP-dep_PK_reg_su-like"/>
</dbReference>
<dbReference type="Gene3D" id="2.60.120.10">
    <property type="entry name" value="Jelly Rolls"/>
    <property type="match status" value="2"/>
</dbReference>
<dbReference type="InterPro" id="IPR000595">
    <property type="entry name" value="cNMP-bd_dom"/>
</dbReference>
<dbReference type="PRINTS" id="PR00103">
    <property type="entry name" value="CAMPKINASE"/>
</dbReference>
<dbReference type="Pfam" id="PF02197">
    <property type="entry name" value="RIIa"/>
    <property type="match status" value="1"/>
</dbReference>
<dbReference type="SMART" id="SM00394">
    <property type="entry name" value="RIIa"/>
    <property type="match status" value="1"/>
</dbReference>
<sequence length="397" mass="44625">MNFEIPPGLTDLLQEFTVAVLRARPPNLEAFASDYFNKLNEKKNPSLKGAGIRFQTDVNVIDDNGNDSNEDDSEPEPPPGYGTSGGRDRRKSVSAERYDPEADDDMSYVKVVHPKSDDQRKRLNDAIKHILLFRSLDQEQMQEVLDAMFEKEVSPGQEIITQGDDGDNFYVIDSGKYDILVGEGKPKKVVGHYNNEGFFGELALMYNMPRAATIVASTKGTVWGLDRQTFRRIVLKTAFNKRKRYEKLIEGCSMLKSLDMYERMNVCDALTSQAFPDGHRIINQGEKADCMYFVEEGQVRVAMVNKVRLPADPHATAEREISRIGPGGYFGELALVTNKPRAASVYADGPVKCAVLDVHAFERLMGPCMDIMKRNIDNYESQLVQIFGNKSNISDLR</sequence>
<organism evidence="11 12">
    <name type="scientific">Lymnaea stagnalis</name>
    <name type="common">Great pond snail</name>
    <name type="synonym">Helix stagnalis</name>
    <dbReference type="NCBI Taxonomy" id="6523"/>
    <lineage>
        <taxon>Eukaryota</taxon>
        <taxon>Metazoa</taxon>
        <taxon>Spiralia</taxon>
        <taxon>Lophotrochozoa</taxon>
        <taxon>Mollusca</taxon>
        <taxon>Gastropoda</taxon>
        <taxon>Heterobranchia</taxon>
        <taxon>Euthyneura</taxon>
        <taxon>Panpulmonata</taxon>
        <taxon>Hygrophila</taxon>
        <taxon>Lymnaeoidea</taxon>
        <taxon>Lymnaeidae</taxon>
        <taxon>Lymnaea</taxon>
    </lineage>
</organism>
<dbReference type="GO" id="GO:0005952">
    <property type="term" value="C:cAMP-dependent protein kinase complex"/>
    <property type="evidence" value="ECO:0007669"/>
    <property type="project" value="InterPro"/>
</dbReference>
<keyword evidence="4" id="KW-0677">Repeat</keyword>
<dbReference type="CDD" id="cd00038">
    <property type="entry name" value="CAP_ED"/>
    <property type="match status" value="2"/>
</dbReference>
<feature type="binding site" evidence="8">
    <location>
        <position position="341"/>
    </location>
    <ligand>
        <name>3',5'-cyclic AMP</name>
        <dbReference type="ChEBI" id="CHEBI:58165"/>
        <label>2</label>
    </ligand>
</feature>
<evidence type="ECO:0000256" key="1">
    <source>
        <dbReference type="ARBA" id="ARBA00005753"/>
    </source>
</evidence>
<comment type="similarity">
    <text evidence="1">Belongs to the cAMP-dependent kinase regulatory chain family.</text>
</comment>
<keyword evidence="6 8" id="KW-0114">cAMP</keyword>
<dbReference type="PROSITE" id="PS00889">
    <property type="entry name" value="CNMP_BINDING_2"/>
    <property type="match status" value="2"/>
</dbReference>
<dbReference type="FunFam" id="1.20.890.10:FF:000002">
    <property type="entry name" value="cAMP-dependent protein kinase type II-alpha regulatory subunit"/>
    <property type="match status" value="1"/>
</dbReference>
<feature type="binding site" evidence="8">
    <location>
        <position position="210"/>
    </location>
    <ligand>
        <name>3',5'-cyclic AMP</name>
        <dbReference type="ChEBI" id="CHEBI:58165"/>
        <label>1</label>
    </ligand>
</feature>
<comment type="caution">
    <text evidence="11">The sequence shown here is derived from an EMBL/GenBank/DDBJ whole genome shotgun (WGS) entry which is preliminary data.</text>
</comment>
<dbReference type="SMART" id="SM00100">
    <property type="entry name" value="cNMP"/>
    <property type="match status" value="2"/>
</dbReference>
<dbReference type="Gene3D" id="1.20.890.10">
    <property type="entry name" value="cAMP-dependent protein kinase regulatory subunit, dimerization-anchoring domain"/>
    <property type="match status" value="1"/>
</dbReference>
<dbReference type="PANTHER" id="PTHR11635">
    <property type="entry name" value="CAMP-DEPENDENT PROTEIN KINASE REGULATORY CHAIN"/>
    <property type="match status" value="1"/>
</dbReference>
<name>A0AAV2IBM3_LYMST</name>
<evidence type="ECO:0000256" key="3">
    <source>
        <dbReference type="ARBA" id="ARBA00022566"/>
    </source>
</evidence>
<keyword evidence="3 8" id="KW-0116">cAMP-binding</keyword>
<evidence type="ECO:0000256" key="4">
    <source>
        <dbReference type="ARBA" id="ARBA00022737"/>
    </source>
</evidence>
<feature type="compositionally biased region" description="Basic and acidic residues" evidence="9">
    <location>
        <begin position="91"/>
        <end position="100"/>
    </location>
</feature>
<dbReference type="PANTHER" id="PTHR11635:SF152">
    <property type="entry name" value="CAMP-DEPENDENT PROTEIN KINASE TYPE I REGULATORY SUBUNIT-RELATED"/>
    <property type="match status" value="1"/>
</dbReference>
<keyword evidence="12" id="KW-1185">Reference proteome</keyword>
<evidence type="ECO:0000256" key="7">
    <source>
        <dbReference type="ARBA" id="ARBA00067959"/>
    </source>
</evidence>
<dbReference type="InterPro" id="IPR003117">
    <property type="entry name" value="cAMP_dep_PK_reg_su_I/II_a/b"/>
</dbReference>
<dbReference type="InterPro" id="IPR018490">
    <property type="entry name" value="cNMP-bd_dom_sf"/>
</dbReference>
<dbReference type="FunFam" id="2.60.120.10:FF:000017">
    <property type="entry name" value="cAMP-dependent protein kinase type II regulatory subunit"/>
    <property type="match status" value="1"/>
</dbReference>
<feature type="domain" description="Cyclic nucleotide-binding" evidence="10">
    <location>
        <begin position="132"/>
        <end position="251"/>
    </location>
</feature>
<dbReference type="PROSITE" id="PS00888">
    <property type="entry name" value="CNMP_BINDING_1"/>
    <property type="match status" value="2"/>
</dbReference>
<dbReference type="SUPFAM" id="SSF51206">
    <property type="entry name" value="cAMP-binding domain-like"/>
    <property type="match status" value="2"/>
</dbReference>
<gene>
    <name evidence="11" type="ORF">GSLYS_00017743001</name>
</gene>
<evidence type="ECO:0000313" key="11">
    <source>
        <dbReference type="EMBL" id="CAL1544230.1"/>
    </source>
</evidence>
<evidence type="ECO:0000256" key="8">
    <source>
        <dbReference type="PIRSR" id="PIRSR000548-1"/>
    </source>
</evidence>
<dbReference type="FunFam" id="2.60.120.10:FF:000108">
    <property type="entry name" value="cAMP-dependent protein kinase type II regulatory subunit"/>
    <property type="match status" value="1"/>
</dbReference>
<dbReference type="Pfam" id="PF00027">
    <property type="entry name" value="cNMP_binding"/>
    <property type="match status" value="2"/>
</dbReference>
<dbReference type="InterPro" id="IPR014710">
    <property type="entry name" value="RmlC-like_jellyroll"/>
</dbReference>
<keyword evidence="5 8" id="KW-0547">Nucleotide-binding</keyword>
<feature type="binding site" evidence="8">
    <location>
        <position position="332"/>
    </location>
    <ligand>
        <name>3',5'-cyclic AMP</name>
        <dbReference type="ChEBI" id="CHEBI:58165"/>
        <label>2</label>
    </ligand>
</feature>
<feature type="compositionally biased region" description="Acidic residues" evidence="9">
    <location>
        <begin position="64"/>
        <end position="75"/>
    </location>
</feature>
<dbReference type="PIRSF" id="PIRSF000548">
    <property type="entry name" value="PK_regulatory"/>
    <property type="match status" value="1"/>
</dbReference>
<dbReference type="SUPFAM" id="SSF47391">
    <property type="entry name" value="Dimerization-anchoring domain of cAMP-dependent PK regulatory subunit"/>
    <property type="match status" value="1"/>
</dbReference>
<accession>A0AAV2IBM3</accession>
<dbReference type="InterPro" id="IPR018488">
    <property type="entry name" value="cNMP-bd_CS"/>
</dbReference>
<dbReference type="AlphaFoldDB" id="A0AAV2IBM3"/>
<evidence type="ECO:0000256" key="5">
    <source>
        <dbReference type="ARBA" id="ARBA00022741"/>
    </source>
</evidence>
<dbReference type="GO" id="GO:0030552">
    <property type="term" value="F:cAMP binding"/>
    <property type="evidence" value="ECO:0007669"/>
    <property type="project" value="UniProtKB-KW"/>
</dbReference>
<feature type="domain" description="Cyclic nucleotide-binding" evidence="10">
    <location>
        <begin position="254"/>
        <end position="382"/>
    </location>
</feature>
<dbReference type="EMBL" id="CAXITT010000608">
    <property type="protein sequence ID" value="CAL1544230.1"/>
    <property type="molecule type" value="Genomic_DNA"/>
</dbReference>
<reference evidence="11 12" key="1">
    <citation type="submission" date="2024-04" db="EMBL/GenBank/DDBJ databases">
        <authorList>
            <consortium name="Genoscope - CEA"/>
            <person name="William W."/>
        </authorList>
    </citation>
    <scope>NUCLEOTIDE SEQUENCE [LARGE SCALE GENOMIC DNA]</scope>
</reference>
<dbReference type="CDD" id="cd12099">
    <property type="entry name" value="DD_RII_PKA"/>
    <property type="match status" value="1"/>
</dbReference>
<evidence type="ECO:0000256" key="6">
    <source>
        <dbReference type="ARBA" id="ARBA00023149"/>
    </source>
</evidence>
<dbReference type="InterPro" id="IPR012198">
    <property type="entry name" value="cAMP_dep_PK_reg_su"/>
</dbReference>
<evidence type="ECO:0000313" key="12">
    <source>
        <dbReference type="Proteomes" id="UP001497497"/>
    </source>
</evidence>
<evidence type="ECO:0000256" key="9">
    <source>
        <dbReference type="SAM" id="MobiDB-lite"/>
    </source>
</evidence>
<keyword evidence="2" id="KW-0597">Phosphoprotein</keyword>
<feature type="binding site" evidence="8">
    <location>
        <position position="201"/>
    </location>
    <ligand>
        <name>3',5'-cyclic AMP</name>
        <dbReference type="ChEBI" id="CHEBI:58165"/>
        <label>1</label>
    </ligand>
</feature>
<dbReference type="GO" id="GO:0005829">
    <property type="term" value="C:cytosol"/>
    <property type="evidence" value="ECO:0007669"/>
    <property type="project" value="TreeGrafter"/>
</dbReference>
<dbReference type="GO" id="GO:0004862">
    <property type="term" value="F:cAMP-dependent protein kinase inhibitor activity"/>
    <property type="evidence" value="ECO:0007669"/>
    <property type="project" value="TreeGrafter"/>
</dbReference>
<dbReference type="GO" id="GO:0034236">
    <property type="term" value="F:protein kinase A catalytic subunit binding"/>
    <property type="evidence" value="ECO:0007669"/>
    <property type="project" value="TreeGrafter"/>
</dbReference>
<evidence type="ECO:0000256" key="2">
    <source>
        <dbReference type="ARBA" id="ARBA00022553"/>
    </source>
</evidence>
<feature type="region of interest" description="Disordered" evidence="9">
    <location>
        <begin position="42"/>
        <end position="107"/>
    </location>
</feature>
<proteinExistence type="inferred from homology"/>
<dbReference type="Proteomes" id="UP001497497">
    <property type="component" value="Unassembled WGS sequence"/>
</dbReference>
<protein>
    <recommendedName>
        <fullName evidence="7">cAMP-dependent protein kinase type II regulatory subunit</fullName>
    </recommendedName>
</protein>